<evidence type="ECO:0000256" key="7">
    <source>
        <dbReference type="ARBA" id="ARBA00023034"/>
    </source>
</evidence>
<keyword evidence="6 8" id="KW-0931">ER-Golgi transport</keyword>
<dbReference type="Proteomes" id="UP000070544">
    <property type="component" value="Unassembled WGS sequence"/>
</dbReference>
<sequence length="193" mass="21283">MAATTAAPKNYARIGEDLWKSRVDKISAELFTLTYGSLVAQLMRDHQDYAEVNRQLDKMGYNIGTRLVEDFIAKSGLGRCQDMREAGEVIAKVAFKSFLNITPTVAQGTADSREVSLIFDENPLADYVELPPDAAGELWYSNILCGVVRGACEMLQLAVSASFVSDVLRGDEVTEMRIKLLRILEEEAPAGED</sequence>
<evidence type="ECO:0000256" key="5">
    <source>
        <dbReference type="ARBA" id="ARBA00022824"/>
    </source>
</evidence>
<dbReference type="InterPro" id="IPR007194">
    <property type="entry name" value="TRAPP_component"/>
</dbReference>
<dbReference type="GO" id="GO:0005085">
    <property type="term" value="F:guanyl-nucleotide exchange factor activity"/>
    <property type="evidence" value="ECO:0007669"/>
    <property type="project" value="EnsemblFungi"/>
</dbReference>
<dbReference type="GO" id="GO:1990072">
    <property type="term" value="C:TRAPPIII protein complex"/>
    <property type="evidence" value="ECO:0007669"/>
    <property type="project" value="EnsemblFungi"/>
</dbReference>
<dbReference type="PIRSF" id="PIRSF018293">
    <property type="entry name" value="TRAPP_I_complex_Bet3"/>
    <property type="match status" value="1"/>
</dbReference>
<dbReference type="AlphaFoldDB" id="A0A139A9A5"/>
<dbReference type="Pfam" id="PF04051">
    <property type="entry name" value="TRAPP"/>
    <property type="match status" value="1"/>
</dbReference>
<comment type="subcellular location">
    <subcellularLocation>
        <location evidence="2">Endoplasmic reticulum</location>
    </subcellularLocation>
    <subcellularLocation>
        <location evidence="1 8">Golgi apparatus</location>
        <location evidence="1 8">cis-Golgi network</location>
    </subcellularLocation>
</comment>
<dbReference type="PANTHER" id="PTHR13048">
    <property type="entry name" value="TRAFFICKING PROTEIN PARTICLE COMPLEX SUBUNIT 3"/>
    <property type="match status" value="1"/>
</dbReference>
<proteinExistence type="inferred from homology"/>
<dbReference type="GO" id="GO:0006995">
    <property type="term" value="P:cellular response to nitrogen starvation"/>
    <property type="evidence" value="ECO:0007669"/>
    <property type="project" value="EnsemblFungi"/>
</dbReference>
<dbReference type="GO" id="GO:0033106">
    <property type="term" value="C:cis-Golgi network membrane"/>
    <property type="evidence" value="ECO:0007669"/>
    <property type="project" value="EnsemblFungi"/>
</dbReference>
<evidence type="ECO:0000313" key="10">
    <source>
        <dbReference type="Proteomes" id="UP000070544"/>
    </source>
</evidence>
<dbReference type="FunFam" id="3.30.1380.20:FF:000001">
    <property type="entry name" value="Trafficking protein particle complex subunit BET3"/>
    <property type="match status" value="1"/>
</dbReference>
<keyword evidence="10" id="KW-1185">Reference proteome</keyword>
<dbReference type="GO" id="GO:1990071">
    <property type="term" value="C:TRAPPII protein complex"/>
    <property type="evidence" value="ECO:0007669"/>
    <property type="project" value="EnsemblFungi"/>
</dbReference>
<reference evidence="9 10" key="1">
    <citation type="journal article" date="2015" name="Genome Biol. Evol.">
        <title>Phylogenomic analyses indicate that early fungi evolved digesting cell walls of algal ancestors of land plants.</title>
        <authorList>
            <person name="Chang Y."/>
            <person name="Wang S."/>
            <person name="Sekimoto S."/>
            <person name="Aerts A.L."/>
            <person name="Choi C."/>
            <person name="Clum A."/>
            <person name="LaButti K.M."/>
            <person name="Lindquist E.A."/>
            <person name="Yee Ngan C."/>
            <person name="Ohm R.A."/>
            <person name="Salamov A.A."/>
            <person name="Grigoriev I.V."/>
            <person name="Spatafora J.W."/>
            <person name="Berbee M.L."/>
        </authorList>
    </citation>
    <scope>NUCLEOTIDE SEQUENCE [LARGE SCALE GENOMIC DNA]</scope>
    <source>
        <strain evidence="9 10">JEL478</strain>
    </source>
</reference>
<evidence type="ECO:0000256" key="8">
    <source>
        <dbReference type="PIRNR" id="PIRNR018293"/>
    </source>
</evidence>
<evidence type="ECO:0000256" key="6">
    <source>
        <dbReference type="ARBA" id="ARBA00022892"/>
    </source>
</evidence>
<evidence type="ECO:0000256" key="3">
    <source>
        <dbReference type="ARBA" id="ARBA00006218"/>
    </source>
</evidence>
<evidence type="ECO:0000256" key="4">
    <source>
        <dbReference type="ARBA" id="ARBA00022448"/>
    </source>
</evidence>
<name>A0A139A9A5_GONPJ</name>
<dbReference type="OrthoDB" id="10262857at2759"/>
<comment type="similarity">
    <text evidence="3 8">Belongs to the TRAPP small subunits family. BET3 subfamily.</text>
</comment>
<dbReference type="Gene3D" id="3.30.1380.20">
    <property type="entry name" value="Trafficking protein particle complex subunit 3"/>
    <property type="match status" value="1"/>
</dbReference>
<dbReference type="GO" id="GO:0006888">
    <property type="term" value="P:endoplasmic reticulum to Golgi vesicle-mediated transport"/>
    <property type="evidence" value="ECO:0007669"/>
    <property type="project" value="EnsemblFungi"/>
</dbReference>
<dbReference type="OMA" id="MVQMQVQ"/>
<dbReference type="GO" id="GO:0005783">
    <property type="term" value="C:endoplasmic reticulum"/>
    <property type="evidence" value="ECO:0007669"/>
    <property type="project" value="UniProtKB-SubCell"/>
</dbReference>
<gene>
    <name evidence="9" type="ORF">M427DRAFT_58808</name>
</gene>
<dbReference type="GO" id="GO:1990070">
    <property type="term" value="C:TRAPPI protein complex"/>
    <property type="evidence" value="ECO:0007669"/>
    <property type="project" value="EnsemblFungi"/>
</dbReference>
<dbReference type="InterPro" id="IPR024096">
    <property type="entry name" value="NO_sig/Golgi_transp_ligand-bd"/>
</dbReference>
<keyword evidence="5" id="KW-0256">Endoplasmic reticulum</keyword>
<dbReference type="STRING" id="1344416.A0A139A9A5"/>
<dbReference type="CDD" id="cd14942">
    <property type="entry name" value="TRAPPC3_bet3"/>
    <property type="match status" value="1"/>
</dbReference>
<evidence type="ECO:0000256" key="1">
    <source>
        <dbReference type="ARBA" id="ARBA00004222"/>
    </source>
</evidence>
<dbReference type="SUPFAM" id="SSF111126">
    <property type="entry name" value="Ligand-binding domain in the NO signalling and Golgi transport"/>
    <property type="match status" value="1"/>
</dbReference>
<dbReference type="EMBL" id="KQ965780">
    <property type="protein sequence ID" value="KXS13264.1"/>
    <property type="molecule type" value="Genomic_DNA"/>
</dbReference>
<dbReference type="GO" id="GO:0016236">
    <property type="term" value="P:macroautophagy"/>
    <property type="evidence" value="ECO:0007669"/>
    <property type="project" value="EnsemblFungi"/>
</dbReference>
<accession>A0A139A9A5</accession>
<keyword evidence="4 8" id="KW-0813">Transport</keyword>
<evidence type="ECO:0000256" key="2">
    <source>
        <dbReference type="ARBA" id="ARBA00004240"/>
    </source>
</evidence>
<dbReference type="GO" id="GO:0006891">
    <property type="term" value="P:intra-Golgi vesicle-mediated transport"/>
    <property type="evidence" value="ECO:0007669"/>
    <property type="project" value="EnsemblFungi"/>
</dbReference>
<organism evidence="9 10">
    <name type="scientific">Gonapodya prolifera (strain JEL478)</name>
    <name type="common">Monoblepharis prolifera</name>
    <dbReference type="NCBI Taxonomy" id="1344416"/>
    <lineage>
        <taxon>Eukaryota</taxon>
        <taxon>Fungi</taxon>
        <taxon>Fungi incertae sedis</taxon>
        <taxon>Chytridiomycota</taxon>
        <taxon>Chytridiomycota incertae sedis</taxon>
        <taxon>Monoblepharidomycetes</taxon>
        <taxon>Monoblepharidales</taxon>
        <taxon>Gonapodyaceae</taxon>
        <taxon>Gonapodya</taxon>
    </lineage>
</organism>
<evidence type="ECO:0000313" key="9">
    <source>
        <dbReference type="EMBL" id="KXS13264.1"/>
    </source>
</evidence>
<protein>
    <recommendedName>
        <fullName evidence="8">Trafficking protein particle complex subunit BET3</fullName>
    </recommendedName>
</protein>
<dbReference type="InterPro" id="IPR016721">
    <property type="entry name" value="Bet3"/>
</dbReference>
<keyword evidence="7 8" id="KW-0333">Golgi apparatus</keyword>